<dbReference type="Pfam" id="PF13715">
    <property type="entry name" value="CarbopepD_reg_2"/>
    <property type="match status" value="1"/>
</dbReference>
<keyword evidence="2 12" id="KW-0813">Transport</keyword>
<feature type="domain" description="TonB-dependent receptor-like beta-barrel" evidence="14">
    <location>
        <begin position="545"/>
        <end position="948"/>
    </location>
</feature>
<evidence type="ECO:0000256" key="6">
    <source>
        <dbReference type="ARBA" id="ARBA00022729"/>
    </source>
</evidence>
<gene>
    <name evidence="17" type="ORF">JN11_02229</name>
</gene>
<evidence type="ECO:0000313" key="18">
    <source>
        <dbReference type="Proteomes" id="UP000317010"/>
    </source>
</evidence>
<name>A0A562U3F3_9SPHI</name>
<evidence type="ECO:0000259" key="15">
    <source>
        <dbReference type="Pfam" id="PF07660"/>
    </source>
</evidence>
<dbReference type="InterPro" id="IPR008969">
    <property type="entry name" value="CarboxyPept-like_regulatory"/>
</dbReference>
<evidence type="ECO:0000256" key="13">
    <source>
        <dbReference type="RuleBase" id="RU003357"/>
    </source>
</evidence>
<dbReference type="Proteomes" id="UP000317010">
    <property type="component" value="Unassembled WGS sequence"/>
</dbReference>
<organism evidence="17 18">
    <name type="scientific">Mucilaginibacter frigoritolerans</name>
    <dbReference type="NCBI Taxonomy" id="652788"/>
    <lineage>
        <taxon>Bacteria</taxon>
        <taxon>Pseudomonadati</taxon>
        <taxon>Bacteroidota</taxon>
        <taxon>Sphingobacteriia</taxon>
        <taxon>Sphingobacteriales</taxon>
        <taxon>Sphingobacteriaceae</taxon>
        <taxon>Mucilaginibacter</taxon>
    </lineage>
</organism>
<dbReference type="Gene3D" id="2.40.170.20">
    <property type="entry name" value="TonB-dependent receptor, beta-barrel domain"/>
    <property type="match status" value="1"/>
</dbReference>
<keyword evidence="7" id="KW-0408">Iron</keyword>
<evidence type="ECO:0000256" key="1">
    <source>
        <dbReference type="ARBA" id="ARBA00004571"/>
    </source>
</evidence>
<evidence type="ECO:0000259" key="16">
    <source>
        <dbReference type="Pfam" id="PF07715"/>
    </source>
</evidence>
<evidence type="ECO:0000256" key="8">
    <source>
        <dbReference type="ARBA" id="ARBA00023065"/>
    </source>
</evidence>
<comment type="subcellular location">
    <subcellularLocation>
        <location evidence="1 12">Cell outer membrane</location>
        <topology evidence="1 12">Multi-pass membrane protein</topology>
    </subcellularLocation>
</comment>
<keyword evidence="10 12" id="KW-0472">Membrane</keyword>
<evidence type="ECO:0000256" key="12">
    <source>
        <dbReference type="PROSITE-ProRule" id="PRU01360"/>
    </source>
</evidence>
<dbReference type="SUPFAM" id="SSF49464">
    <property type="entry name" value="Carboxypeptidase regulatory domain-like"/>
    <property type="match status" value="1"/>
</dbReference>
<accession>A0A562U3F3</accession>
<keyword evidence="9 13" id="KW-0798">TonB box</keyword>
<dbReference type="InterPro" id="IPR011662">
    <property type="entry name" value="Secretin/TonB_short_N"/>
</dbReference>
<evidence type="ECO:0000256" key="10">
    <source>
        <dbReference type="ARBA" id="ARBA00023136"/>
    </source>
</evidence>
<feature type="domain" description="TonB-dependent receptor plug" evidence="16">
    <location>
        <begin position="245"/>
        <end position="348"/>
    </location>
</feature>
<keyword evidence="5 12" id="KW-0812">Transmembrane</keyword>
<evidence type="ECO:0000256" key="5">
    <source>
        <dbReference type="ARBA" id="ARBA00022692"/>
    </source>
</evidence>
<comment type="similarity">
    <text evidence="12 13">Belongs to the TonB-dependent receptor family.</text>
</comment>
<keyword evidence="4" id="KW-0410">Iron transport</keyword>
<dbReference type="GO" id="GO:0015344">
    <property type="term" value="F:siderophore uptake transmembrane transporter activity"/>
    <property type="evidence" value="ECO:0007669"/>
    <property type="project" value="TreeGrafter"/>
</dbReference>
<keyword evidence="11 12" id="KW-0998">Cell outer membrane</keyword>
<keyword evidence="6" id="KW-0732">Signal</keyword>
<dbReference type="PANTHER" id="PTHR32552:SF68">
    <property type="entry name" value="FERRICHROME OUTER MEMBRANE TRANSPORTER_PHAGE RECEPTOR"/>
    <property type="match status" value="1"/>
</dbReference>
<keyword evidence="8" id="KW-0406">Ion transport</keyword>
<dbReference type="Pfam" id="PF07660">
    <property type="entry name" value="STN"/>
    <property type="match status" value="1"/>
</dbReference>
<dbReference type="SUPFAM" id="SSF56935">
    <property type="entry name" value="Porins"/>
    <property type="match status" value="1"/>
</dbReference>
<dbReference type="Gene3D" id="2.170.130.10">
    <property type="entry name" value="TonB-dependent receptor, plug domain"/>
    <property type="match status" value="1"/>
</dbReference>
<evidence type="ECO:0000256" key="11">
    <source>
        <dbReference type="ARBA" id="ARBA00023237"/>
    </source>
</evidence>
<dbReference type="Pfam" id="PF07715">
    <property type="entry name" value="Plug"/>
    <property type="match status" value="1"/>
</dbReference>
<dbReference type="PANTHER" id="PTHR32552">
    <property type="entry name" value="FERRICHROME IRON RECEPTOR-RELATED"/>
    <property type="match status" value="1"/>
</dbReference>
<dbReference type="InterPro" id="IPR012910">
    <property type="entry name" value="Plug_dom"/>
</dbReference>
<dbReference type="InterPro" id="IPR037066">
    <property type="entry name" value="Plug_dom_sf"/>
</dbReference>
<dbReference type="Pfam" id="PF00593">
    <property type="entry name" value="TonB_dep_Rec_b-barrel"/>
    <property type="match status" value="1"/>
</dbReference>
<keyword evidence="17" id="KW-0675">Receptor</keyword>
<dbReference type="AlphaFoldDB" id="A0A562U3F3"/>
<evidence type="ECO:0000256" key="3">
    <source>
        <dbReference type="ARBA" id="ARBA00022452"/>
    </source>
</evidence>
<keyword evidence="18" id="KW-1185">Reference proteome</keyword>
<dbReference type="InterPro" id="IPR000531">
    <property type="entry name" value="Beta-barrel_TonB"/>
</dbReference>
<dbReference type="PROSITE" id="PS01156">
    <property type="entry name" value="TONB_DEPENDENT_REC_2"/>
    <property type="match status" value="1"/>
</dbReference>
<sequence length="987" mass="106941">MDFSTFSKPLHLSGLANKITPVINCFSRMTPETKRKLMMRIKLITILLFAACLHLSASSFSQSISISEKNASLETVLNKIEQQSGYDVFLQTELLTKSTKVSINVKNTPMDKVLDKVFKDQPFTYAIVGHTIVLKEKTATKTAIVITAAAGVITGKVVDADTKEPLVGASVLLKGTSKATSAGLDGSFKIDVSEATNPVLVISYIGYVSKEIEVADKTKLGEIGLKSSATGMSEVVVNGDVAIDRKTPVAVTTIGPEFIAEHIGAQDIPELLVGIPGVMVTAQGGGYGDSRISIRGFSSKSGNGNVAFTINGIPVNDPETGAIYWSDFSGITDVASSIQVQRGLGASKIIIPSFGGTVNITTRSTDMQQGGYVSQTIGSDGYEKTAVLISTGLNSNGWAATFQGSRNSGNGFADGLNFLGYNYFANVSKVLTPNQTLSFNIIGASQTHGQRAEESIADYQQAPQGIKWNYYDGVKNGQEYNPYNNFFSEPLVSINHDWTINDKSSLSTVVYGLFGNGGGGDIGGSVAVGDLPRIGNFYTPLDFDAVQRTNAASADGSASTYIYDSHDQTNWYGLRSTYKTILGKYIDLSVGIDLRYYVGNHYDEVSDLLGADYVQYNYSGNPALGTASGNINNPVYNAVVGSKIDYYNRDYVESGGAFAQAEYSKNNFTAFATLSGSEDADKRTDFFNYLNSDPNQTSRWVNYTTYQAKTGANYNINSQMNVFANIGYLTKPPYFGNVFENYTNQINKSAITEKLFSYELGYGFKTSDFSAKVNLYRTQYSDRAFASSYSDPTTEQLYTANVSGVGELHQGAELELKYRPIKEISVGGMLSLGDWYYTSNAGPVSVQNNQGAVIGTVKQIYLKNEKVGDAAQTTAAAFADFNVLPQIKLGVIYNFYGNYTSYVPFQNYTSANLQPYKIPNYSLWSVNGVFKFKMAGFDSELIATVNNLLNTKYISDSEDYSGAGQASGVSVYYGLGRVFTTGLKVKF</sequence>
<dbReference type="InterPro" id="IPR010917">
    <property type="entry name" value="TonB_rcpt_CS"/>
</dbReference>
<evidence type="ECO:0000259" key="14">
    <source>
        <dbReference type="Pfam" id="PF00593"/>
    </source>
</evidence>
<dbReference type="EMBL" id="VLLI01000006">
    <property type="protein sequence ID" value="TWI99814.1"/>
    <property type="molecule type" value="Genomic_DNA"/>
</dbReference>
<dbReference type="GO" id="GO:0009279">
    <property type="term" value="C:cell outer membrane"/>
    <property type="evidence" value="ECO:0007669"/>
    <property type="project" value="UniProtKB-SubCell"/>
</dbReference>
<dbReference type="OrthoDB" id="1453181at2"/>
<evidence type="ECO:0000256" key="2">
    <source>
        <dbReference type="ARBA" id="ARBA00022448"/>
    </source>
</evidence>
<evidence type="ECO:0000256" key="7">
    <source>
        <dbReference type="ARBA" id="ARBA00023004"/>
    </source>
</evidence>
<protein>
    <submittedName>
        <fullName evidence="17">Outer membrane receptor for Fe3+-dicitrate</fullName>
    </submittedName>
</protein>
<feature type="domain" description="Secretin/TonB short N-terminal" evidence="15">
    <location>
        <begin position="86"/>
        <end position="135"/>
    </location>
</feature>
<dbReference type="PROSITE" id="PS52016">
    <property type="entry name" value="TONB_DEPENDENT_REC_3"/>
    <property type="match status" value="1"/>
</dbReference>
<evidence type="ECO:0000313" key="17">
    <source>
        <dbReference type="EMBL" id="TWI99814.1"/>
    </source>
</evidence>
<keyword evidence="3 12" id="KW-1134">Transmembrane beta strand</keyword>
<proteinExistence type="inferred from homology"/>
<comment type="caution">
    <text evidence="17">The sequence shown here is derived from an EMBL/GenBank/DDBJ whole genome shotgun (WGS) entry which is preliminary data.</text>
</comment>
<dbReference type="InterPro" id="IPR039426">
    <property type="entry name" value="TonB-dep_rcpt-like"/>
</dbReference>
<dbReference type="InterPro" id="IPR036942">
    <property type="entry name" value="Beta-barrel_TonB_sf"/>
</dbReference>
<evidence type="ECO:0000256" key="9">
    <source>
        <dbReference type="ARBA" id="ARBA00023077"/>
    </source>
</evidence>
<dbReference type="Gene3D" id="2.60.40.1120">
    <property type="entry name" value="Carboxypeptidase-like, regulatory domain"/>
    <property type="match status" value="1"/>
</dbReference>
<evidence type="ECO:0000256" key="4">
    <source>
        <dbReference type="ARBA" id="ARBA00022496"/>
    </source>
</evidence>
<reference evidence="17 18" key="1">
    <citation type="submission" date="2019-07" db="EMBL/GenBank/DDBJ databases">
        <title>Genomic Encyclopedia of Archaeal and Bacterial Type Strains, Phase II (KMG-II): from individual species to whole genera.</title>
        <authorList>
            <person name="Goeker M."/>
        </authorList>
    </citation>
    <scope>NUCLEOTIDE SEQUENCE [LARGE SCALE GENOMIC DNA]</scope>
    <source>
        <strain evidence="17 18">ATCC BAA-1854</strain>
    </source>
</reference>